<dbReference type="InterPro" id="IPR023122">
    <property type="entry name" value="NE1680-like_sf"/>
</dbReference>
<dbReference type="AlphaFoldDB" id="D8PC80"/>
<dbReference type="HOGENOM" id="CLU_188388_0_0_0"/>
<dbReference type="InterPro" id="IPR018592">
    <property type="entry name" value="DUF2024"/>
</dbReference>
<protein>
    <recommendedName>
        <fullName evidence="3">DUF2024 domain-containing protein</fullName>
    </recommendedName>
</protein>
<dbReference type="Proteomes" id="UP000001660">
    <property type="component" value="Chromosome"/>
</dbReference>
<sequence>MANQTDSVHVYDTWVKGKNGKLHFDVMTTNQEKALVLAKQYLVGIGEPNAVITLKECQFCHSEPLVMFSEEQQRQFREQGGFIITMPV</sequence>
<organism evidence="1 2">
    <name type="scientific">Nitrospira defluvii</name>
    <dbReference type="NCBI Taxonomy" id="330214"/>
    <lineage>
        <taxon>Bacteria</taxon>
        <taxon>Pseudomonadati</taxon>
        <taxon>Nitrospirota</taxon>
        <taxon>Nitrospiria</taxon>
        <taxon>Nitrospirales</taxon>
        <taxon>Nitrospiraceae</taxon>
        <taxon>Nitrospira</taxon>
    </lineage>
</organism>
<evidence type="ECO:0008006" key="3">
    <source>
        <dbReference type="Google" id="ProtNLM"/>
    </source>
</evidence>
<accession>D8PC80</accession>
<dbReference type="KEGG" id="nde:NIDE1079"/>
<name>D8PC80_9BACT</name>
<proteinExistence type="predicted"/>
<evidence type="ECO:0000313" key="2">
    <source>
        <dbReference type="Proteomes" id="UP000001660"/>
    </source>
</evidence>
<dbReference type="Pfam" id="PF09630">
    <property type="entry name" value="DUF2024"/>
    <property type="match status" value="1"/>
</dbReference>
<dbReference type="Gene3D" id="3.10.510.10">
    <property type="entry name" value="NE1680-like"/>
    <property type="match status" value="1"/>
</dbReference>
<evidence type="ECO:0000313" key="1">
    <source>
        <dbReference type="EMBL" id="CBK40839.1"/>
    </source>
</evidence>
<dbReference type="EMBL" id="FP929003">
    <property type="protein sequence ID" value="CBK40839.1"/>
    <property type="molecule type" value="Genomic_DNA"/>
</dbReference>
<reference evidence="1 2" key="1">
    <citation type="journal article" date="2010" name="Proc. Natl. Acad. Sci. U.S.A.">
        <title>A Nitrospira metagenome illuminates the physiology and evolution of globally important nitrite-oxidizing bacteria.</title>
        <authorList>
            <person name="Lucker S."/>
            <person name="Wagner M."/>
            <person name="Maixner F."/>
            <person name="Pelletier E."/>
            <person name="Koch H."/>
            <person name="Vacherie B."/>
            <person name="Rattei T."/>
            <person name="Sinninghe Damste J."/>
            <person name="Spieck E."/>
            <person name="Le Paslier D."/>
            <person name="Daims H."/>
        </authorList>
    </citation>
    <scope>NUCLEOTIDE SEQUENCE [LARGE SCALE GENOMIC DNA]</scope>
</reference>
<dbReference type="SUPFAM" id="SSF160766">
    <property type="entry name" value="NE1680-like"/>
    <property type="match status" value="1"/>
</dbReference>
<gene>
    <name evidence="1" type="ORF">NIDE1079</name>
</gene>
<keyword evidence="2" id="KW-1185">Reference proteome</keyword>
<dbReference type="STRING" id="330214.NIDE1079"/>